<dbReference type="RefSeq" id="XP_068353879.1">
    <property type="nucleotide sequence ID" value="XM_068508520.1"/>
</dbReference>
<proteinExistence type="predicted"/>
<dbReference type="SUPFAM" id="SSF58113">
    <property type="entry name" value="Apolipoprotein A-I"/>
    <property type="match status" value="1"/>
</dbReference>
<dbReference type="AlphaFoldDB" id="A0A1J4JNN3"/>
<accession>A0A1J4JNN3</accession>
<dbReference type="VEuPathDB" id="TrichDB:TRFO_32474"/>
<protein>
    <submittedName>
        <fullName evidence="1">Uncharacterized protein</fullName>
    </submittedName>
</protein>
<reference evidence="1" key="1">
    <citation type="submission" date="2016-10" db="EMBL/GenBank/DDBJ databases">
        <authorList>
            <person name="Benchimol M."/>
            <person name="Almeida L.G."/>
            <person name="Vasconcelos A.T."/>
            <person name="Perreira-Neves A."/>
            <person name="Rosa I.A."/>
            <person name="Tasca T."/>
            <person name="Bogo M.R."/>
            <person name="de Souza W."/>
        </authorList>
    </citation>
    <scope>NUCLEOTIDE SEQUENCE [LARGE SCALE GENOMIC DNA]</scope>
    <source>
        <strain evidence="1">K</strain>
    </source>
</reference>
<keyword evidence="2" id="KW-1185">Reference proteome</keyword>
<dbReference type="Proteomes" id="UP000179807">
    <property type="component" value="Unassembled WGS sequence"/>
</dbReference>
<evidence type="ECO:0000313" key="1">
    <source>
        <dbReference type="EMBL" id="OHT00743.1"/>
    </source>
</evidence>
<gene>
    <name evidence="1" type="ORF">TRFO_32474</name>
</gene>
<organism evidence="1 2">
    <name type="scientific">Tritrichomonas foetus</name>
    <dbReference type="NCBI Taxonomy" id="1144522"/>
    <lineage>
        <taxon>Eukaryota</taxon>
        <taxon>Metamonada</taxon>
        <taxon>Parabasalia</taxon>
        <taxon>Tritrichomonadida</taxon>
        <taxon>Tritrichomonadidae</taxon>
        <taxon>Tritrichomonas</taxon>
    </lineage>
</organism>
<dbReference type="GeneID" id="94843224"/>
<dbReference type="EMBL" id="MLAK01000940">
    <property type="protein sequence ID" value="OHT00743.1"/>
    <property type="molecule type" value="Genomic_DNA"/>
</dbReference>
<name>A0A1J4JNN3_9EUKA</name>
<sequence length="187" mass="21176">MRKIKSLVNNVRPFPAYYNAIDALSESLEAEKEYAKATQLTFGEEFVKFINSQPKEYQKQLKDIQTCGKKEAEAIKSLSEKLSTLPADLQGLSIIQQDIHRKGGMQPSVVESKNTVDPEVEELRKRFIDSLVSSLKAAAEARIETANKLNDIAQEMSAFVNDFHDFKDPLLPKLVQRADQLQYEIVD</sequence>
<evidence type="ECO:0000313" key="2">
    <source>
        <dbReference type="Proteomes" id="UP000179807"/>
    </source>
</evidence>
<comment type="caution">
    <text evidence="1">The sequence shown here is derived from an EMBL/GenBank/DDBJ whole genome shotgun (WGS) entry which is preliminary data.</text>
</comment>